<feature type="compositionally biased region" description="Low complexity" evidence="4">
    <location>
        <begin position="94"/>
        <end position="112"/>
    </location>
</feature>
<evidence type="ECO:0000313" key="6">
    <source>
        <dbReference type="EMBL" id="GAT50478.1"/>
    </source>
</evidence>
<keyword evidence="1 3" id="KW-0238">DNA-binding</keyword>
<keyword evidence="7" id="KW-1185">Reference proteome</keyword>
<dbReference type="Gene3D" id="1.10.30.10">
    <property type="entry name" value="High mobility group box domain"/>
    <property type="match status" value="1"/>
</dbReference>
<dbReference type="PROSITE" id="PS50118">
    <property type="entry name" value="HMG_BOX_2"/>
    <property type="match status" value="1"/>
</dbReference>
<evidence type="ECO:0000259" key="5">
    <source>
        <dbReference type="PROSITE" id="PS50118"/>
    </source>
</evidence>
<feature type="region of interest" description="Disordered" evidence="4">
    <location>
        <begin position="183"/>
        <end position="227"/>
    </location>
</feature>
<dbReference type="SMART" id="SM00398">
    <property type="entry name" value="HMG"/>
    <property type="match status" value="1"/>
</dbReference>
<evidence type="ECO:0000256" key="4">
    <source>
        <dbReference type="SAM" id="MobiDB-lite"/>
    </source>
</evidence>
<dbReference type="Proteomes" id="UP000815677">
    <property type="component" value="Unassembled WGS sequence"/>
</dbReference>
<sequence length="304" mass="32623">MPSKSRETPPRPPNAFLCFRAEYIKEEKARNDGHTQTDWSKLAGQQWRAMSPADKKKYQDMAARKKAEHQVQFPDYKYTPGKRGLENRLRNGRASSKSGSATTAATTTAPLSGRARGSKTSGKRRTTRLRLPSSSSASTPQHLAAPQGCASPSPTAYSSFSDESMSSDDCSLASSSAATAASAASPVPVHEHDPEQFSSSPFGAGLAPSSLSAQTSSSLEPTPGPVLHMPVPQPLSSSLFHCTTFDEDEHVEEHLPTAGFAYPLDFGFAPGGAEPDFPNWWGPSSSGWEMLHPADGYDEFYGPL</sequence>
<dbReference type="Pfam" id="PF00505">
    <property type="entry name" value="HMG_box"/>
    <property type="match status" value="1"/>
</dbReference>
<reference evidence="6" key="1">
    <citation type="submission" date="2014-09" db="EMBL/GenBank/DDBJ databases">
        <title>Genome sequence of the luminous mushroom Mycena chlorophos for searching fungal bioluminescence genes.</title>
        <authorList>
            <person name="Tanaka Y."/>
            <person name="Kasuga D."/>
            <person name="Oba Y."/>
            <person name="Hase S."/>
            <person name="Sato K."/>
            <person name="Oba Y."/>
            <person name="Sakakibara Y."/>
        </authorList>
    </citation>
    <scope>NUCLEOTIDE SEQUENCE</scope>
</reference>
<name>A0ABQ0LHB6_MYCCL</name>
<dbReference type="InterPro" id="IPR036910">
    <property type="entry name" value="HMG_box_dom_sf"/>
</dbReference>
<evidence type="ECO:0000256" key="3">
    <source>
        <dbReference type="PROSITE-ProRule" id="PRU00267"/>
    </source>
</evidence>
<dbReference type="PANTHER" id="PTHR10270:SF161">
    <property type="entry name" value="SEX-DETERMINING REGION Y PROTEIN"/>
    <property type="match status" value="1"/>
</dbReference>
<protein>
    <recommendedName>
        <fullName evidence="5">HMG box domain-containing protein</fullName>
    </recommendedName>
</protein>
<keyword evidence="3" id="KW-0539">Nucleus</keyword>
<accession>A0ABQ0LHB6</accession>
<feature type="DNA-binding region" description="HMG box" evidence="3">
    <location>
        <begin position="9"/>
        <end position="77"/>
    </location>
</feature>
<dbReference type="InterPro" id="IPR009071">
    <property type="entry name" value="HMG_box_dom"/>
</dbReference>
<dbReference type="CDD" id="cd01389">
    <property type="entry name" value="HMG-box_ROX1-like"/>
    <property type="match status" value="1"/>
</dbReference>
<evidence type="ECO:0000256" key="2">
    <source>
        <dbReference type="ARBA" id="ARBA00023163"/>
    </source>
</evidence>
<gene>
    <name evidence="6" type="ORF">MCHLO_07720</name>
</gene>
<dbReference type="InterPro" id="IPR050140">
    <property type="entry name" value="SRY-related_HMG-box_TF-like"/>
</dbReference>
<feature type="region of interest" description="Disordered" evidence="4">
    <location>
        <begin position="28"/>
        <end position="170"/>
    </location>
</feature>
<feature type="compositionally biased region" description="Low complexity" evidence="4">
    <location>
        <begin position="129"/>
        <end position="140"/>
    </location>
</feature>
<feature type="compositionally biased region" description="Low complexity" evidence="4">
    <location>
        <begin position="206"/>
        <end position="219"/>
    </location>
</feature>
<feature type="domain" description="HMG box" evidence="5">
    <location>
        <begin position="9"/>
        <end position="77"/>
    </location>
</feature>
<dbReference type="SUPFAM" id="SSF47095">
    <property type="entry name" value="HMG-box"/>
    <property type="match status" value="1"/>
</dbReference>
<evidence type="ECO:0000256" key="1">
    <source>
        <dbReference type="ARBA" id="ARBA00023125"/>
    </source>
</evidence>
<keyword evidence="2" id="KW-0804">Transcription</keyword>
<proteinExistence type="predicted"/>
<dbReference type="PANTHER" id="PTHR10270">
    <property type="entry name" value="SOX TRANSCRIPTION FACTOR"/>
    <property type="match status" value="1"/>
</dbReference>
<evidence type="ECO:0000313" key="7">
    <source>
        <dbReference type="Proteomes" id="UP000815677"/>
    </source>
</evidence>
<organism evidence="6 7">
    <name type="scientific">Mycena chlorophos</name>
    <name type="common">Agaric fungus</name>
    <name type="synonym">Agaricus chlorophos</name>
    <dbReference type="NCBI Taxonomy" id="658473"/>
    <lineage>
        <taxon>Eukaryota</taxon>
        <taxon>Fungi</taxon>
        <taxon>Dikarya</taxon>
        <taxon>Basidiomycota</taxon>
        <taxon>Agaricomycotina</taxon>
        <taxon>Agaricomycetes</taxon>
        <taxon>Agaricomycetidae</taxon>
        <taxon>Agaricales</taxon>
        <taxon>Marasmiineae</taxon>
        <taxon>Mycenaceae</taxon>
        <taxon>Mycena</taxon>
    </lineage>
</organism>
<feature type="compositionally biased region" description="Low complexity" evidence="4">
    <location>
        <begin position="158"/>
        <end position="170"/>
    </location>
</feature>
<dbReference type="EMBL" id="DF846517">
    <property type="protein sequence ID" value="GAT50478.1"/>
    <property type="molecule type" value="Genomic_DNA"/>
</dbReference>
<feature type="compositionally biased region" description="Basic and acidic residues" evidence="4">
    <location>
        <begin position="53"/>
        <end position="69"/>
    </location>
</feature>